<evidence type="ECO:0000256" key="1">
    <source>
        <dbReference type="PROSITE-ProRule" id="PRU00042"/>
    </source>
</evidence>
<dbReference type="InterPro" id="IPR036236">
    <property type="entry name" value="Znf_C2H2_sf"/>
</dbReference>
<keyword evidence="5" id="KW-1185">Reference proteome</keyword>
<dbReference type="Pfam" id="PF18868">
    <property type="entry name" value="zf-C2H2_3rep"/>
    <property type="match status" value="2"/>
</dbReference>
<dbReference type="AlphaFoldDB" id="A0AA38FLS7"/>
<gene>
    <name evidence="4" type="ORF">KI387_010834</name>
</gene>
<feature type="domain" description="C2H2-type" evidence="3">
    <location>
        <begin position="949"/>
        <end position="977"/>
    </location>
</feature>
<sequence>MEIAQNLENQNDRDSDSCQQEDKSEPLSWINEIGVVPLRAEERKQNDVRALWVKWRGKWQPGIQCSSDDCPSATLKGKPTSERKNYIVVYFPYSRSYCWADSQLICAITERPEPLAYGTHESGFALVEDLQTPRRYIMRTLAVAMFNISDQLHIEAVVESARDVDSWREFAREAGHCKNYSDLGRMLVKLHSMILEVYISPTWMKNSFDLWKQQCENAQSTESTEILTKELTDSVLWDDVAKLWDAPLQPNLGSDWKTLKGECMKYFSTSYPPLTSRFEGENDKRAYSEDTSIAKLEVSRKRPKLEIRRGEMRLSDIRDVHESQLSAHKEVLDSAIVKQEELNTNQELSFPNLEGLTNNCHEAVATTWNKVGDDNGYQIIPYPCGYQETLIAESKSSSKNHLTDSSEQSYRQCSAFIETKGRQCSRWASDGDIYCCKHLNLHFPGNAHKFDQVLSPSKYPSCQGTTIYGKRCTHRCKNGSSFCLKHLPQALPESYKTPTRSALATNNKRVKLEGQLSDDNALSAGLGYEETRQDKSNLHPISDTPFKDSEDVSERSARRWSNDSVTVGRHQQIEFQSQNTLAQERSTSRVPYQSASWSRCIGWCRNNSGQCSHKAKPGTSYCEKHLPNSAAHGGKLSDRYVSTEILNHLLKSTRSEENRNHLLRASDMLHEVMNVCLLGGTTYRSNSKGRVMDWILGEASKDLKSAEALLKIISGEKEKLGKHLGIEEAGAHSTAIVSSIADTKDQFLVSSAKDDGRHNLHRENNILDPGILGNCGFNDDQMLRCKLCGEEFSDSQTLGRHWIIIHKKEAQCFFRGYACRICNSPFTNKRGLERHVKVHHAESVIEQCILTSCIHCGSHFMNYEELWQHVVSAHSADFIRSVGILEQVKGSNTSVLAETEGGIHIEASVSLSSELEASSMLGILQHASTNIGTVTKDKGPINRNTPQRYTCRFCGLKFHLLPDLGRHHQAEHMGTTSNKPPQLKRRKEILSTKWRVNKVNSKLTQKVSSSLGLKHASIIARKKLSEKLDVHNSIRINGCSEMPGESDKK</sequence>
<dbReference type="EMBL" id="JAHRHJ020000008">
    <property type="protein sequence ID" value="KAH9306430.1"/>
    <property type="molecule type" value="Genomic_DNA"/>
</dbReference>
<evidence type="ECO:0000313" key="5">
    <source>
        <dbReference type="Proteomes" id="UP000824469"/>
    </source>
</evidence>
<dbReference type="Proteomes" id="UP000824469">
    <property type="component" value="Unassembled WGS sequence"/>
</dbReference>
<evidence type="ECO:0000256" key="2">
    <source>
        <dbReference type="SAM" id="MobiDB-lite"/>
    </source>
</evidence>
<reference evidence="4 5" key="1">
    <citation type="journal article" date="2021" name="Nat. Plants">
        <title>The Taxus genome provides insights into paclitaxel biosynthesis.</title>
        <authorList>
            <person name="Xiong X."/>
            <person name="Gou J."/>
            <person name="Liao Q."/>
            <person name="Li Y."/>
            <person name="Zhou Q."/>
            <person name="Bi G."/>
            <person name="Li C."/>
            <person name="Du R."/>
            <person name="Wang X."/>
            <person name="Sun T."/>
            <person name="Guo L."/>
            <person name="Liang H."/>
            <person name="Lu P."/>
            <person name="Wu Y."/>
            <person name="Zhang Z."/>
            <person name="Ro D.K."/>
            <person name="Shang Y."/>
            <person name="Huang S."/>
            <person name="Yan J."/>
        </authorList>
    </citation>
    <scope>NUCLEOTIDE SEQUENCE [LARGE SCALE GENOMIC DNA]</scope>
    <source>
        <strain evidence="4">Ta-2019</strain>
    </source>
</reference>
<dbReference type="PANTHER" id="PTHR47325">
    <property type="entry name" value="HISTONE-LYSINE N-METHYLTRANSFERASE SUVR5"/>
    <property type="match status" value="1"/>
</dbReference>
<dbReference type="PANTHER" id="PTHR47325:SF1">
    <property type="entry name" value="HISTONE-LYSINE N-METHYLTRANSFERASE SUVR5"/>
    <property type="match status" value="1"/>
</dbReference>
<accession>A0AA38FLS7</accession>
<organism evidence="4 5">
    <name type="scientific">Taxus chinensis</name>
    <name type="common">Chinese yew</name>
    <name type="synonym">Taxus wallichiana var. chinensis</name>
    <dbReference type="NCBI Taxonomy" id="29808"/>
    <lineage>
        <taxon>Eukaryota</taxon>
        <taxon>Viridiplantae</taxon>
        <taxon>Streptophyta</taxon>
        <taxon>Embryophyta</taxon>
        <taxon>Tracheophyta</taxon>
        <taxon>Spermatophyta</taxon>
        <taxon>Pinopsida</taxon>
        <taxon>Pinidae</taxon>
        <taxon>Conifers II</taxon>
        <taxon>Cupressales</taxon>
        <taxon>Taxaceae</taxon>
        <taxon>Taxus</taxon>
    </lineage>
</organism>
<feature type="domain" description="C2H2-type" evidence="3">
    <location>
        <begin position="817"/>
        <end position="844"/>
    </location>
</feature>
<evidence type="ECO:0000259" key="3">
    <source>
        <dbReference type="PROSITE" id="PS50157"/>
    </source>
</evidence>
<feature type="compositionally biased region" description="Basic and acidic residues" evidence="2">
    <location>
        <begin position="10"/>
        <end position="25"/>
    </location>
</feature>
<dbReference type="SUPFAM" id="SSF57667">
    <property type="entry name" value="beta-beta-alpha zinc fingers"/>
    <property type="match status" value="1"/>
</dbReference>
<keyword evidence="1" id="KW-0479">Metal-binding</keyword>
<feature type="compositionally biased region" description="Basic and acidic residues" evidence="2">
    <location>
        <begin position="545"/>
        <end position="561"/>
    </location>
</feature>
<evidence type="ECO:0000313" key="4">
    <source>
        <dbReference type="EMBL" id="KAH9306430.1"/>
    </source>
</evidence>
<dbReference type="InterPro" id="IPR013087">
    <property type="entry name" value="Znf_C2H2_type"/>
</dbReference>
<dbReference type="GO" id="GO:0008270">
    <property type="term" value="F:zinc ion binding"/>
    <property type="evidence" value="ECO:0007669"/>
    <property type="project" value="UniProtKB-KW"/>
</dbReference>
<proteinExistence type="predicted"/>
<feature type="region of interest" description="Disordered" evidence="2">
    <location>
        <begin position="529"/>
        <end position="565"/>
    </location>
</feature>
<protein>
    <recommendedName>
        <fullName evidence="3">C2H2-type domain-containing protein</fullName>
    </recommendedName>
</protein>
<feature type="domain" description="C2H2-type" evidence="3">
    <location>
        <begin position="783"/>
        <end position="811"/>
    </location>
</feature>
<keyword evidence="1" id="KW-0863">Zinc-finger</keyword>
<feature type="region of interest" description="Disordered" evidence="2">
    <location>
        <begin position="1"/>
        <end position="25"/>
    </location>
</feature>
<dbReference type="PROSITE" id="PS50157">
    <property type="entry name" value="ZINC_FINGER_C2H2_2"/>
    <property type="match status" value="3"/>
</dbReference>
<name>A0AA38FLS7_TAXCH</name>
<keyword evidence="1" id="KW-0862">Zinc</keyword>
<dbReference type="Gene3D" id="3.30.160.60">
    <property type="entry name" value="Classic Zinc Finger"/>
    <property type="match status" value="1"/>
</dbReference>
<comment type="caution">
    <text evidence="4">The sequence shown here is derived from an EMBL/GenBank/DDBJ whole genome shotgun (WGS) entry which is preliminary data.</text>
</comment>
<dbReference type="PROSITE" id="PS00028">
    <property type="entry name" value="ZINC_FINGER_C2H2_1"/>
    <property type="match status" value="4"/>
</dbReference>
<dbReference type="SMART" id="SM00355">
    <property type="entry name" value="ZnF_C2H2"/>
    <property type="match status" value="4"/>
</dbReference>
<dbReference type="InterPro" id="IPR040689">
    <property type="entry name" value="SUVR5_Znf-C2H2_3rpt"/>
</dbReference>